<feature type="domain" description="Gfo/Idh/MocA-like oxidoreductase N-terminal" evidence="1">
    <location>
        <begin position="51"/>
        <end position="170"/>
    </location>
</feature>
<dbReference type="PANTHER" id="PTHR43818">
    <property type="entry name" value="BCDNA.GH03377"/>
    <property type="match status" value="1"/>
</dbReference>
<dbReference type="InterPro" id="IPR000683">
    <property type="entry name" value="Gfo/Idh/MocA-like_OxRdtase_N"/>
</dbReference>
<dbReference type="SUPFAM" id="SSF51735">
    <property type="entry name" value="NAD(P)-binding Rossmann-fold domains"/>
    <property type="match status" value="1"/>
</dbReference>
<dbReference type="InterPro" id="IPR050463">
    <property type="entry name" value="Gfo/Idh/MocA_oxidrdct_glycsds"/>
</dbReference>
<dbReference type="Proteomes" id="UP001236507">
    <property type="component" value="Unassembled WGS sequence"/>
</dbReference>
<evidence type="ECO:0000259" key="1">
    <source>
        <dbReference type="Pfam" id="PF01408"/>
    </source>
</evidence>
<protein>
    <submittedName>
        <fullName evidence="3">Gfo/Idh/MocA family oxidoreductase</fullName>
    </submittedName>
</protein>
<accession>A0ABT6Y9N2</accession>
<comment type="caution">
    <text evidence="3">The sequence shown here is derived from an EMBL/GenBank/DDBJ whole genome shotgun (WGS) entry which is preliminary data.</text>
</comment>
<dbReference type="InterPro" id="IPR043906">
    <property type="entry name" value="Gfo/Idh/MocA_OxRdtase_bact_C"/>
</dbReference>
<evidence type="ECO:0000313" key="3">
    <source>
        <dbReference type="EMBL" id="MDI9860279.1"/>
    </source>
</evidence>
<keyword evidence="4" id="KW-1185">Reference proteome</keyword>
<dbReference type="PANTHER" id="PTHR43818:SF10">
    <property type="entry name" value="NADH-DEPENDENT DEHYDROGENASE-RELATED"/>
    <property type="match status" value="1"/>
</dbReference>
<evidence type="ECO:0000259" key="2">
    <source>
        <dbReference type="Pfam" id="PF19051"/>
    </source>
</evidence>
<name>A0ABT6Y9N2_9BACT</name>
<feature type="domain" description="Gfo/Idh/MocA-like oxidoreductase bacterial type C-terminal" evidence="2">
    <location>
        <begin position="216"/>
        <end position="278"/>
    </location>
</feature>
<dbReference type="Pfam" id="PF01408">
    <property type="entry name" value="GFO_IDH_MocA"/>
    <property type="match status" value="1"/>
</dbReference>
<proteinExistence type="predicted"/>
<dbReference type="EMBL" id="JASHIF010000010">
    <property type="protein sequence ID" value="MDI9860279.1"/>
    <property type="molecule type" value="Genomic_DNA"/>
</dbReference>
<evidence type="ECO:0000313" key="4">
    <source>
        <dbReference type="Proteomes" id="UP001236507"/>
    </source>
</evidence>
<dbReference type="Gene3D" id="3.40.50.720">
    <property type="entry name" value="NAD(P)-binding Rossmann-like Domain"/>
    <property type="match status" value="1"/>
</dbReference>
<dbReference type="InterPro" id="IPR036291">
    <property type="entry name" value="NAD(P)-bd_dom_sf"/>
</dbReference>
<organism evidence="3 4">
    <name type="scientific">Flectobacillus roseus</name>
    <dbReference type="NCBI Taxonomy" id="502259"/>
    <lineage>
        <taxon>Bacteria</taxon>
        <taxon>Pseudomonadati</taxon>
        <taxon>Bacteroidota</taxon>
        <taxon>Cytophagia</taxon>
        <taxon>Cytophagales</taxon>
        <taxon>Flectobacillaceae</taxon>
        <taxon>Flectobacillus</taxon>
    </lineage>
</organism>
<sequence>MTDSTKLPSGNAGSSSRRDFLKAASLTLGSFYIVPRHVLGKGYTAPSDKLNIAAIGCGGKGWTDLNGAWDNGRNNIATLCDVDDRQAANAIKKFPNAKYYKDFRKLLEAEKNNIDAVTVSTPDHTHYVIAMAAMQMGKHVYVQKPLAHNIAEVRKMTIAARENKVVTQMGNQGSSGDGVRRMMEWYKAGLIGEVNRVHAWTNRPVWPQGLAKPQGKFDVPSELDWDLWLGPAAYEEYNPGYHPFNWRGWVNFGTGSLGDMACHMMDPPYRVLGLGYPSEVECSISDVWTGPFKQGYFPESFPASSMIHLKFPRKGKEPVKMTWYDGGLMPERPEEIPADVKLGDWSGGVLLMGTKGVMMCGVYGANPSLWPEAKLKEKGDKLPISIPRVVGADNEGHYQQWLQACRDGFGKHQPLSSSFDYAGPMSETVLMGNLAIRSYFYRTPKKDKQWLQDYEYPGRKKLLWDGENMRITNFEEANQFVKREYRQGWSM</sequence>
<gene>
    <name evidence="3" type="ORF">QM524_13760</name>
</gene>
<reference evidence="3 4" key="1">
    <citation type="submission" date="2023-05" db="EMBL/GenBank/DDBJ databases">
        <title>Novel species of genus Flectobacillus isolated from stream in China.</title>
        <authorList>
            <person name="Lu H."/>
        </authorList>
    </citation>
    <scope>NUCLEOTIDE SEQUENCE [LARGE SCALE GENOMIC DNA]</scope>
    <source>
        <strain evidence="3 4">KCTC 42575</strain>
    </source>
</reference>
<dbReference type="SUPFAM" id="SSF55347">
    <property type="entry name" value="Glyceraldehyde-3-phosphate dehydrogenase-like, C-terminal domain"/>
    <property type="match status" value="1"/>
</dbReference>
<dbReference type="Gene3D" id="3.30.360.10">
    <property type="entry name" value="Dihydrodipicolinate Reductase, domain 2"/>
    <property type="match status" value="1"/>
</dbReference>
<dbReference type="RefSeq" id="WP_095161113.1">
    <property type="nucleotide sequence ID" value="NZ_JASHIF010000010.1"/>
</dbReference>
<dbReference type="Pfam" id="PF19051">
    <property type="entry name" value="GFO_IDH_MocA_C2"/>
    <property type="match status" value="1"/>
</dbReference>